<accession>A0A6V7NF39</accession>
<organism evidence="3">
    <name type="scientific">Ananas comosus var. bracteatus</name>
    <name type="common">red pineapple</name>
    <dbReference type="NCBI Taxonomy" id="296719"/>
    <lineage>
        <taxon>Eukaryota</taxon>
        <taxon>Viridiplantae</taxon>
        <taxon>Streptophyta</taxon>
        <taxon>Embryophyta</taxon>
        <taxon>Tracheophyta</taxon>
        <taxon>Spermatophyta</taxon>
        <taxon>Magnoliopsida</taxon>
        <taxon>Liliopsida</taxon>
        <taxon>Poales</taxon>
        <taxon>Bromeliaceae</taxon>
        <taxon>Bromelioideae</taxon>
        <taxon>Ananas</taxon>
    </lineage>
</organism>
<evidence type="ECO:0000259" key="2">
    <source>
        <dbReference type="Pfam" id="PF07727"/>
    </source>
</evidence>
<proteinExistence type="predicted"/>
<dbReference type="Pfam" id="PF07727">
    <property type="entry name" value="RVT_2"/>
    <property type="match status" value="1"/>
</dbReference>
<protein>
    <recommendedName>
        <fullName evidence="2">Reverse transcriptase Ty1/copia-type domain-containing protein</fullName>
    </recommendedName>
</protein>
<sequence length="309" mass="35573">MLFRFLWRQYIDSFVVCFNLVDRGSALYAHASGFDEGTGCDEVQVEQAQQDKVVDEVVDKKPDSESPHSVEDASSREEQPTDSGHPRKVTRPPMMYNDYITSLISSADHVSVYVALMKEDEPTSYKEALQSTKAGNWQYAIEEKIGVMKNADRNVKRFKARLLMKGYAQKLKIDFDEIFLPVAHLITIRVVLAIAAVKPEQIDMRTAFLHGDLKEEIYMSQCEGFVEKGKQDLVCLYGLKRAPRFARNSKGRISTLKTQFVEEFDMKALRVVNQILRIKMLWDRKEEYLAFTKGLCGEGFRRFNIRDQN</sequence>
<dbReference type="EMBL" id="LR862129">
    <property type="protein sequence ID" value="CAD1817181.1"/>
    <property type="molecule type" value="Genomic_DNA"/>
</dbReference>
<gene>
    <name evidence="3" type="ORF">CB5_LOCUS392</name>
</gene>
<dbReference type="InterPro" id="IPR013103">
    <property type="entry name" value="RVT_2"/>
</dbReference>
<dbReference type="AlphaFoldDB" id="A0A6V7NF39"/>
<evidence type="ECO:0000313" key="3">
    <source>
        <dbReference type="EMBL" id="CAD1817181.1"/>
    </source>
</evidence>
<name>A0A6V7NF39_ANACO</name>
<feature type="region of interest" description="Disordered" evidence="1">
    <location>
        <begin position="55"/>
        <end position="93"/>
    </location>
</feature>
<reference evidence="3" key="1">
    <citation type="submission" date="2020-07" db="EMBL/GenBank/DDBJ databases">
        <authorList>
            <person name="Lin J."/>
        </authorList>
    </citation>
    <scope>NUCLEOTIDE SEQUENCE</scope>
</reference>
<feature type="domain" description="Reverse transcriptase Ty1/copia-type" evidence="2">
    <location>
        <begin position="148"/>
        <end position="245"/>
    </location>
</feature>
<evidence type="ECO:0000256" key="1">
    <source>
        <dbReference type="SAM" id="MobiDB-lite"/>
    </source>
</evidence>
<feature type="compositionally biased region" description="Basic and acidic residues" evidence="1">
    <location>
        <begin position="55"/>
        <end position="79"/>
    </location>
</feature>